<comment type="caution">
    <text evidence="1">The sequence shown here is derived from an EMBL/GenBank/DDBJ whole genome shotgun (WGS) entry which is preliminary data.</text>
</comment>
<keyword evidence="2" id="KW-1185">Reference proteome</keyword>
<sequence length="123" mass="13651">MPITVVGGSAADQQRVEDAADEVIIRLWQVTAGWLRARIQTRATTGTVILEECEDPLLLGDNVWHHYLWGLYTSKDEEIHICINNIGNNDDLLADVMLHEWAHSCCWSHGDNHGVPGNDGAPP</sequence>
<dbReference type="HOGENOM" id="CLU_2011097_0_0_7"/>
<organism evidence="1 2">
    <name type="scientific">Candidatus Entotheonella gemina</name>
    <dbReference type="NCBI Taxonomy" id="1429439"/>
    <lineage>
        <taxon>Bacteria</taxon>
        <taxon>Pseudomonadati</taxon>
        <taxon>Nitrospinota/Tectimicrobiota group</taxon>
        <taxon>Candidatus Tectimicrobiota</taxon>
        <taxon>Candidatus Entotheonellia</taxon>
        <taxon>Candidatus Entotheonellales</taxon>
        <taxon>Candidatus Entotheonellaceae</taxon>
        <taxon>Candidatus Entotheonella</taxon>
    </lineage>
</organism>
<evidence type="ECO:0000313" key="2">
    <source>
        <dbReference type="Proteomes" id="UP000019140"/>
    </source>
</evidence>
<gene>
    <name evidence="1" type="ORF">ETSY2_05250</name>
</gene>
<accession>W4MEW8</accession>
<protein>
    <recommendedName>
        <fullName evidence="3">SprT-like domain-containing protein</fullName>
    </recommendedName>
</protein>
<dbReference type="Proteomes" id="UP000019140">
    <property type="component" value="Unassembled WGS sequence"/>
</dbReference>
<dbReference type="EMBL" id="AZHX01000215">
    <property type="protein sequence ID" value="ETX08466.1"/>
    <property type="molecule type" value="Genomic_DNA"/>
</dbReference>
<evidence type="ECO:0008006" key="3">
    <source>
        <dbReference type="Google" id="ProtNLM"/>
    </source>
</evidence>
<dbReference type="AlphaFoldDB" id="W4MEW8"/>
<proteinExistence type="predicted"/>
<reference evidence="1 2" key="1">
    <citation type="journal article" date="2014" name="Nature">
        <title>An environmental bacterial taxon with a large and distinct metabolic repertoire.</title>
        <authorList>
            <person name="Wilson M.C."/>
            <person name="Mori T."/>
            <person name="Ruckert C."/>
            <person name="Uria A.R."/>
            <person name="Helf M.J."/>
            <person name="Takada K."/>
            <person name="Gernert C."/>
            <person name="Steffens U.A."/>
            <person name="Heycke N."/>
            <person name="Schmitt S."/>
            <person name="Rinke C."/>
            <person name="Helfrich E.J."/>
            <person name="Brachmann A.O."/>
            <person name="Gurgui C."/>
            <person name="Wakimoto T."/>
            <person name="Kracht M."/>
            <person name="Crusemann M."/>
            <person name="Hentschel U."/>
            <person name="Abe I."/>
            <person name="Matsunaga S."/>
            <person name="Kalinowski J."/>
            <person name="Takeyama H."/>
            <person name="Piel J."/>
        </authorList>
    </citation>
    <scope>NUCLEOTIDE SEQUENCE [LARGE SCALE GENOMIC DNA]</scope>
    <source>
        <strain evidence="2">TSY2</strain>
    </source>
</reference>
<evidence type="ECO:0000313" key="1">
    <source>
        <dbReference type="EMBL" id="ETX08466.1"/>
    </source>
</evidence>
<name>W4MEW8_9BACT</name>